<dbReference type="InterPro" id="IPR015082">
    <property type="entry name" value="DUF1896"/>
</dbReference>
<evidence type="ECO:0000313" key="2">
    <source>
        <dbReference type="Proteomes" id="UP000460950"/>
    </source>
</evidence>
<dbReference type="Proteomes" id="UP000460950">
    <property type="component" value="Unassembled WGS sequence"/>
</dbReference>
<dbReference type="Pfam" id="PF08989">
    <property type="entry name" value="DUF1896"/>
    <property type="match status" value="1"/>
</dbReference>
<comment type="caution">
    <text evidence="1">The sequence shown here is derived from an EMBL/GenBank/DDBJ whole genome shotgun (WGS) entry which is preliminary data.</text>
</comment>
<organism evidence="1 2">
    <name type="scientific">Phocaeicola vulgatus</name>
    <name type="common">Bacteroides vulgatus</name>
    <dbReference type="NCBI Taxonomy" id="821"/>
    <lineage>
        <taxon>Bacteria</taxon>
        <taxon>Pseudomonadati</taxon>
        <taxon>Bacteroidota</taxon>
        <taxon>Bacteroidia</taxon>
        <taxon>Bacteroidales</taxon>
        <taxon>Bacteroidaceae</taxon>
        <taxon>Phocaeicola</taxon>
    </lineage>
</organism>
<dbReference type="Gene3D" id="1.10.8.330">
    <property type="entry name" value="PG0816-like"/>
    <property type="match status" value="1"/>
</dbReference>
<dbReference type="SUPFAM" id="SSF140753">
    <property type="entry name" value="PG0816-like"/>
    <property type="match status" value="1"/>
</dbReference>
<protein>
    <submittedName>
        <fullName evidence="1">DUF1896 domain-containing protein</fullName>
    </submittedName>
</protein>
<gene>
    <name evidence="1" type="ORF">FYJ30_11190</name>
</gene>
<dbReference type="EMBL" id="VULU01000018">
    <property type="protein sequence ID" value="MSS48849.1"/>
    <property type="molecule type" value="Genomic_DNA"/>
</dbReference>
<sequence length="147" mass="17223">MNKNIRETELSYYGLYLLNYLKEHRFVEAKDLSFVQSRADRAAEVYEQARREGHSADGAQELAMADLMRGLHYPKYTLLMEVLEREFEREVPEAKRTAFAEKLLPLIDKVFSIYDLTDDFFAQSPEYDLLYSELTGAVILYLEEYGI</sequence>
<name>A0A7K0JFS5_PHOVU</name>
<evidence type="ECO:0000313" key="1">
    <source>
        <dbReference type="EMBL" id="MSS48849.1"/>
    </source>
</evidence>
<dbReference type="AlphaFoldDB" id="A0A7K0JFS5"/>
<dbReference type="Gene3D" id="1.10.8.340">
    <property type="entry name" value="PG0816-like"/>
    <property type="match status" value="1"/>
</dbReference>
<proteinExistence type="predicted"/>
<dbReference type="InterPro" id="IPR036297">
    <property type="entry name" value="PG0816-like_sf"/>
</dbReference>
<reference evidence="1 2" key="1">
    <citation type="submission" date="2019-09" db="EMBL/GenBank/DDBJ databases">
        <title>In-depth cultivation of the pig gut microbiome towards novel bacterial diversity and tailored functional studies.</title>
        <authorList>
            <person name="Wylensek D."/>
            <person name="Hitch T.C.A."/>
            <person name="Clavel T."/>
        </authorList>
    </citation>
    <scope>NUCLEOTIDE SEQUENCE [LARGE SCALE GENOMIC DNA]</scope>
    <source>
        <strain evidence="1 2">WCA-389-WT-3C</strain>
    </source>
</reference>
<dbReference type="RefSeq" id="WP_154577409.1">
    <property type="nucleotide sequence ID" value="NZ_DAWEEQ010000069.1"/>
</dbReference>
<accession>A0A7K0JFS5</accession>